<protein>
    <submittedName>
        <fullName evidence="1">Uncharacterized protein</fullName>
    </submittedName>
</protein>
<evidence type="ECO:0000313" key="1">
    <source>
        <dbReference type="EMBL" id="OGZ94668.1"/>
    </source>
</evidence>
<sequence length="85" mass="9842">MLAALSTVFIINHLDRNELACGIKIYEHAREQWAKRLMNPQTWCLYGTGNIKFCKRVAIFLRALAQEAACFFQVVPNAKQERRSQ</sequence>
<proteinExistence type="predicted"/>
<dbReference type="AlphaFoldDB" id="A0A1G2K8D2"/>
<dbReference type="EMBL" id="MHQB01000006">
    <property type="protein sequence ID" value="OGZ94668.1"/>
    <property type="molecule type" value="Genomic_DNA"/>
</dbReference>
<evidence type="ECO:0000313" key="2">
    <source>
        <dbReference type="Proteomes" id="UP000177392"/>
    </source>
</evidence>
<name>A0A1G2K8D2_9BACT</name>
<dbReference type="Proteomes" id="UP000177392">
    <property type="component" value="Unassembled WGS sequence"/>
</dbReference>
<reference evidence="1 2" key="1">
    <citation type="journal article" date="2016" name="Nat. Commun.">
        <title>Thousands of microbial genomes shed light on interconnected biogeochemical processes in an aquifer system.</title>
        <authorList>
            <person name="Anantharaman K."/>
            <person name="Brown C.T."/>
            <person name="Hug L.A."/>
            <person name="Sharon I."/>
            <person name="Castelle C.J."/>
            <person name="Probst A.J."/>
            <person name="Thomas B.C."/>
            <person name="Singh A."/>
            <person name="Wilkins M.J."/>
            <person name="Karaoz U."/>
            <person name="Brodie E.L."/>
            <person name="Williams K.H."/>
            <person name="Hubbard S.S."/>
            <person name="Banfield J.F."/>
        </authorList>
    </citation>
    <scope>NUCLEOTIDE SEQUENCE [LARGE SCALE GENOMIC DNA]</scope>
</reference>
<gene>
    <name evidence="1" type="ORF">A2131_02720</name>
</gene>
<comment type="caution">
    <text evidence="1">The sequence shown here is derived from an EMBL/GenBank/DDBJ whole genome shotgun (WGS) entry which is preliminary data.</text>
</comment>
<organism evidence="1 2">
    <name type="scientific">Candidatus Sungbacteria bacterium GWC2_49_10</name>
    <dbReference type="NCBI Taxonomy" id="1802263"/>
    <lineage>
        <taxon>Bacteria</taxon>
        <taxon>Candidatus Sungiibacteriota</taxon>
    </lineage>
</organism>
<accession>A0A1G2K8D2</accession>